<accession>A0A485LGW1</accession>
<dbReference type="InterPro" id="IPR001357">
    <property type="entry name" value="BRCT_dom"/>
</dbReference>
<dbReference type="GO" id="GO:0005634">
    <property type="term" value="C:nucleus"/>
    <property type="evidence" value="ECO:0007669"/>
    <property type="project" value="UniProtKB-SubCell"/>
</dbReference>
<reference evidence="7 8" key="1">
    <citation type="submission" date="2019-03" db="EMBL/GenBank/DDBJ databases">
        <authorList>
            <person name="Gaulin E."/>
            <person name="Dumas B."/>
        </authorList>
    </citation>
    <scope>NUCLEOTIDE SEQUENCE [LARGE SCALE GENOMIC DNA]</scope>
    <source>
        <strain evidence="7">CBS 568.67</strain>
    </source>
</reference>
<feature type="compositionally biased region" description="Acidic residues" evidence="4">
    <location>
        <begin position="708"/>
        <end position="720"/>
    </location>
</feature>
<evidence type="ECO:0000256" key="2">
    <source>
        <dbReference type="ARBA" id="ARBA00022763"/>
    </source>
</evidence>
<feature type="region of interest" description="Disordered" evidence="4">
    <location>
        <begin position="572"/>
        <end position="745"/>
    </location>
</feature>
<dbReference type="SUPFAM" id="SSF52113">
    <property type="entry name" value="BRCT domain"/>
    <property type="match status" value="1"/>
</dbReference>
<organism evidence="7 8">
    <name type="scientific">Aphanomyces stellatus</name>
    <dbReference type="NCBI Taxonomy" id="120398"/>
    <lineage>
        <taxon>Eukaryota</taxon>
        <taxon>Sar</taxon>
        <taxon>Stramenopiles</taxon>
        <taxon>Oomycota</taxon>
        <taxon>Saprolegniomycetes</taxon>
        <taxon>Saprolegniales</taxon>
        <taxon>Verrucalvaceae</taxon>
        <taxon>Aphanomyces</taxon>
    </lineage>
</organism>
<dbReference type="Pfam" id="PF16589">
    <property type="entry name" value="BRCT_2"/>
    <property type="match status" value="1"/>
</dbReference>
<evidence type="ECO:0000256" key="3">
    <source>
        <dbReference type="ARBA" id="ARBA00023242"/>
    </source>
</evidence>
<dbReference type="InterPro" id="IPR051579">
    <property type="entry name" value="DDR_Transcriptional_Reg"/>
</dbReference>
<dbReference type="PANTHER" id="PTHR23196:SF1">
    <property type="entry name" value="PAX-INTERACTING PROTEIN 1"/>
    <property type="match status" value="1"/>
</dbReference>
<feature type="compositionally biased region" description="Basic and acidic residues" evidence="4">
    <location>
        <begin position="501"/>
        <end position="510"/>
    </location>
</feature>
<feature type="region of interest" description="Disordered" evidence="4">
    <location>
        <begin position="480"/>
        <end position="555"/>
    </location>
</feature>
<proteinExistence type="predicted"/>
<dbReference type="CDD" id="cd18432">
    <property type="entry name" value="BRCT_PAXIP1_rpt6_like"/>
    <property type="match status" value="1"/>
</dbReference>
<evidence type="ECO:0000313" key="8">
    <source>
        <dbReference type="Proteomes" id="UP000332933"/>
    </source>
</evidence>
<feature type="compositionally biased region" description="Low complexity" evidence="4">
    <location>
        <begin position="480"/>
        <end position="498"/>
    </location>
</feature>
<evidence type="ECO:0000256" key="4">
    <source>
        <dbReference type="SAM" id="MobiDB-lite"/>
    </source>
</evidence>
<keyword evidence="8" id="KW-1185">Reference proteome</keyword>
<evidence type="ECO:0000259" key="5">
    <source>
        <dbReference type="PROSITE" id="PS50172"/>
    </source>
</evidence>
<keyword evidence="3" id="KW-0539">Nucleus</keyword>
<feature type="domain" description="BRCT" evidence="5">
    <location>
        <begin position="895"/>
        <end position="989"/>
    </location>
</feature>
<comment type="subcellular location">
    <subcellularLocation>
        <location evidence="1">Nucleus</location>
    </subcellularLocation>
</comment>
<dbReference type="EMBL" id="VJMH01006897">
    <property type="protein sequence ID" value="KAF0687657.1"/>
    <property type="molecule type" value="Genomic_DNA"/>
</dbReference>
<evidence type="ECO:0000313" key="7">
    <source>
        <dbReference type="EMBL" id="VFT97321.1"/>
    </source>
</evidence>
<feature type="compositionally biased region" description="Basic and acidic residues" evidence="4">
    <location>
        <begin position="670"/>
        <end position="686"/>
    </location>
</feature>
<gene>
    <name evidence="7" type="primary">Aste57867_20641</name>
    <name evidence="6" type="ORF">As57867_020573</name>
    <name evidence="7" type="ORF">ASTE57867_20641</name>
</gene>
<dbReference type="PROSITE" id="PS50172">
    <property type="entry name" value="BRCT"/>
    <property type="match status" value="1"/>
</dbReference>
<dbReference type="Gene3D" id="3.40.50.10190">
    <property type="entry name" value="BRCT domain"/>
    <property type="match status" value="2"/>
</dbReference>
<evidence type="ECO:0000313" key="6">
    <source>
        <dbReference type="EMBL" id="KAF0687657.1"/>
    </source>
</evidence>
<name>A0A485LGW1_9STRA</name>
<dbReference type="PANTHER" id="PTHR23196">
    <property type="entry name" value="PAX TRANSCRIPTION ACTIVATION DOMAIN INTERACTING PROTEIN"/>
    <property type="match status" value="1"/>
</dbReference>
<protein>
    <submittedName>
        <fullName evidence="7">Aste57867_20641 protein</fullName>
    </submittedName>
</protein>
<dbReference type="OrthoDB" id="342264at2759"/>
<feature type="compositionally biased region" description="Pro residues" evidence="4">
    <location>
        <begin position="596"/>
        <end position="607"/>
    </location>
</feature>
<dbReference type="EMBL" id="CAADRA010006923">
    <property type="protein sequence ID" value="VFT97321.1"/>
    <property type="molecule type" value="Genomic_DNA"/>
</dbReference>
<evidence type="ECO:0000256" key="1">
    <source>
        <dbReference type="ARBA" id="ARBA00004123"/>
    </source>
</evidence>
<feature type="compositionally biased region" description="Pro residues" evidence="4">
    <location>
        <begin position="617"/>
        <end position="627"/>
    </location>
</feature>
<reference evidence="6" key="2">
    <citation type="submission" date="2019-06" db="EMBL/GenBank/DDBJ databases">
        <title>Genomics analysis of Aphanomyces spp. identifies a new class of oomycete effector associated with host adaptation.</title>
        <authorList>
            <person name="Gaulin E."/>
        </authorList>
    </citation>
    <scope>NUCLEOTIDE SEQUENCE</scope>
    <source>
        <strain evidence="6">CBS 578.67</strain>
    </source>
</reference>
<sequence>MKRAISTKVEAEKAAMEHIERFEDKEDRFVRDMTRASARSVREESRLHQSMSNPTSRLADSAYLPCWAFFPVLLETHCTLLQQVRSARYLDVQERAQYIATTLTHAAPYLSAIHESYAVHYQCACQHDASSHTPQAITDALRIPLSIMDETKRCLLGLQACVPHDPDLSRAIDLVGGGTKAALATQRQEIQRRVEVEDSVHDIPLQERTLVLEETLRVSVGRAPPVRATVYLFDGALVSYRDDTKTVLSAVDSSKKCPISIYHSPEMTTCTLLANGTTTSILFHSADACSEWTQQIAEHVVSHLHPVFEFDLQVLLASIESFPKAWLVTDTETANAELSGSDTMWLLSDGGLPRLHQFYVMKDMIIYGEITGPADCQYVGYMLGENISVHDPPRRHPVSSSYSQASYSQAFELEVMQGDAPPMSLLVCPVRESARSAWIETFQRLKTDLVVSSSAESEEVFVVGMMASTTVPRLDDMATRAATTTTQTPPVVDTPSTTRRARTDSDDGKSDASTTCSSPLPRAKRPARVLRIDELTHSSSGTEMESDDDEQGSLDSMLCATHPKKRPLELQIIHSKPREPRDDDVVSMSDSFCSETPPPGPTEPWHPSPAKEAPVVASPPPPPPPRAIPFRLEEEAPTTTDASPDVVPSTQEMEGGAIAFLKDNTPLATHKSEKPKLKRVAEDPPKAKPKPKKTPATKKKAAPKVVPTEDDVVADSDVEDTVPIKPPPAKKPRKEPKQVMPPPSNDVDAIVPSTQEMEGGAIQFLRDVPFVAKPVPQPSSLTPPPAPKTLRIALTGFADPEKLIIKISSIPHAMYEEDVTHATHIVAPSGVLKRTVKILCGISCCLHILDEKWLHVSAKQGAAADETRFCLTDAAKEALWGCSLHQTMYGHTLAQRQALLEGRSFYITRHKSILPPPEDLERIIVCAGGQVVAASEIDAQTIAITSVDAVATAAIKKILKSLRPEQCYTPELLLRCILTQSLDLDQYHVDVPETKKGRKKH</sequence>
<dbReference type="Proteomes" id="UP000332933">
    <property type="component" value="Unassembled WGS sequence"/>
</dbReference>
<feature type="compositionally biased region" description="Polar residues" evidence="4">
    <location>
        <begin position="637"/>
        <end position="652"/>
    </location>
</feature>
<feature type="compositionally biased region" description="Basic residues" evidence="4">
    <location>
        <begin position="687"/>
        <end position="702"/>
    </location>
</feature>
<keyword evidence="2" id="KW-0227">DNA damage</keyword>
<dbReference type="AlphaFoldDB" id="A0A485LGW1"/>
<dbReference type="GO" id="GO:0006974">
    <property type="term" value="P:DNA damage response"/>
    <property type="evidence" value="ECO:0007669"/>
    <property type="project" value="UniProtKB-KW"/>
</dbReference>
<dbReference type="InterPro" id="IPR036420">
    <property type="entry name" value="BRCT_dom_sf"/>
</dbReference>